<reference evidence="2" key="1">
    <citation type="journal article" date="2014" name="Int. J. Syst. Evol. Microbiol.">
        <title>Complete genome sequence of Corynebacterium casei LMG S-19264T (=DSM 44701T), isolated from a smear-ripened cheese.</title>
        <authorList>
            <consortium name="US DOE Joint Genome Institute (JGI-PGF)"/>
            <person name="Walter F."/>
            <person name="Albersmeier A."/>
            <person name="Kalinowski J."/>
            <person name="Ruckert C."/>
        </authorList>
    </citation>
    <scope>NUCLEOTIDE SEQUENCE</scope>
    <source>
        <strain evidence="2">CGMCC 1.12187</strain>
    </source>
</reference>
<comment type="caution">
    <text evidence="2">The sequence shown here is derived from an EMBL/GenBank/DDBJ whole genome shotgun (WGS) entry which is preliminary data.</text>
</comment>
<keyword evidence="1" id="KW-0812">Transmembrane</keyword>
<feature type="transmembrane region" description="Helical" evidence="1">
    <location>
        <begin position="28"/>
        <end position="47"/>
    </location>
</feature>
<organism evidence="2 3">
    <name type="scientific">Kocuria dechangensis</name>
    <dbReference type="NCBI Taxonomy" id="1176249"/>
    <lineage>
        <taxon>Bacteria</taxon>
        <taxon>Bacillati</taxon>
        <taxon>Actinomycetota</taxon>
        <taxon>Actinomycetes</taxon>
        <taxon>Micrococcales</taxon>
        <taxon>Micrococcaceae</taxon>
        <taxon>Kocuria</taxon>
    </lineage>
</organism>
<evidence type="ECO:0000256" key="1">
    <source>
        <dbReference type="SAM" id="Phobius"/>
    </source>
</evidence>
<sequence>MSTEATPDLLRNRYGAPARTRRIGPRGWLGILLAATLVSAVFIVWVVTAQSSAPTFKDVGFQIVSETQATADFDLTKRPGDVVTCAVRALNEEYAVVGWKEVTVGAVPEELLSDGRTSSHRVALRTTNLATTAVVDSCWVEKVEE</sequence>
<protein>
    <recommendedName>
        <fullName evidence="4">DUF4307 domain-containing protein</fullName>
    </recommendedName>
</protein>
<keyword evidence="1" id="KW-0472">Membrane</keyword>
<dbReference type="InterPro" id="IPR025443">
    <property type="entry name" value="DUF4307"/>
</dbReference>
<proteinExistence type="predicted"/>
<dbReference type="EMBL" id="BMEQ01000001">
    <property type="protein sequence ID" value="GGG42913.1"/>
    <property type="molecule type" value="Genomic_DNA"/>
</dbReference>
<evidence type="ECO:0008006" key="4">
    <source>
        <dbReference type="Google" id="ProtNLM"/>
    </source>
</evidence>
<keyword evidence="3" id="KW-1185">Reference proteome</keyword>
<evidence type="ECO:0000313" key="2">
    <source>
        <dbReference type="EMBL" id="GGG42913.1"/>
    </source>
</evidence>
<dbReference type="Proteomes" id="UP000638848">
    <property type="component" value="Unassembled WGS sequence"/>
</dbReference>
<dbReference type="AlphaFoldDB" id="A0A917GEV5"/>
<name>A0A917GEV5_9MICC</name>
<dbReference type="Pfam" id="PF14155">
    <property type="entry name" value="DUF4307"/>
    <property type="match status" value="1"/>
</dbReference>
<keyword evidence="1" id="KW-1133">Transmembrane helix</keyword>
<reference evidence="2" key="2">
    <citation type="submission" date="2020-09" db="EMBL/GenBank/DDBJ databases">
        <authorList>
            <person name="Sun Q."/>
            <person name="Zhou Y."/>
        </authorList>
    </citation>
    <scope>NUCLEOTIDE SEQUENCE</scope>
    <source>
        <strain evidence="2">CGMCC 1.12187</strain>
    </source>
</reference>
<gene>
    <name evidence="2" type="ORF">GCM10011374_01620</name>
</gene>
<accession>A0A917GEV5</accession>
<evidence type="ECO:0000313" key="3">
    <source>
        <dbReference type="Proteomes" id="UP000638848"/>
    </source>
</evidence>
<dbReference type="RefSeq" id="WP_188533935.1">
    <property type="nucleotide sequence ID" value="NZ_BMEQ01000001.1"/>
</dbReference>